<proteinExistence type="predicted"/>
<evidence type="ECO:0000313" key="1">
    <source>
        <dbReference type="EMBL" id="KAI8555028.1"/>
    </source>
</evidence>
<comment type="caution">
    <text evidence="1">The sequence shown here is derived from an EMBL/GenBank/DDBJ whole genome shotgun (WGS) entry which is preliminary data.</text>
</comment>
<gene>
    <name evidence="1" type="ORF">RHMOL_Rhmol05G0142300</name>
</gene>
<keyword evidence="2" id="KW-1185">Reference proteome</keyword>
<reference evidence="1" key="1">
    <citation type="submission" date="2022-02" db="EMBL/GenBank/DDBJ databases">
        <title>Plant Genome Project.</title>
        <authorList>
            <person name="Zhang R.-G."/>
        </authorList>
    </citation>
    <scope>NUCLEOTIDE SEQUENCE</scope>
    <source>
        <strain evidence="1">AT1</strain>
    </source>
</reference>
<sequence>MSAIFRWRTNLTHITSRLTSLTSSSSHYHLHSSPNPPLLLAPHSPSLHHRHPPVLGLGFQERHKWDGNFDQIPAQVNCPRCSNLMAVLFSTRPLSITGGETGLYQALNLCPNCSTAFYFRPVKLEPLQGSFIEIGRVKKGGDDDESGGRVGARIWEKLRSYGGDRAEGGGGGEGKGKTAVEVKGGGVGSKCGGGGFGEGSGWGGGKLGKDLPTPKEMCRRLDQFVIGQERAKKVLAVAVYNHFKRISHASLCKESGGVTSDMGRVNDDGSDSVELEKSNVLLMGPTGSGKTLLAKTLARIVNVPFVIADATSLTQAVYMSNGGAVQAGYVGEDVESILHKLLLVADFDVEAAQQGIVYIDEVDKITKKVLQLFQFIFIQPYLPLLKLYFTQAESLNTGRDVSGEGVQQALLKMLEGTIVNVPDNRARKHPRGDSIQIDTKDILFICGGAFVDLEKTISERRQDSSIGFGAPVRTNMRIGGLTNAVVTSSLLESVESGDLVAYGLIPEFVGRFPVLVSLSALNEDQLVEYCTIYTGPHRTQKCSCKTVQENVQHEQCNLLIFSTHKLNPFLLLDLMFIEDDESHFLVNYGILQVNLHFTKNALTLIAKKAMAKNTGARGLRTILENILTEAMFEVPDAKSGNDTIDAVVVDEEAVGSVDTPGCGAKVLHRNGLLEPPCLCQTASMGPTGFTVCHFIFAAIPLRPPSPPSPEVGTGQED</sequence>
<evidence type="ECO:0000313" key="2">
    <source>
        <dbReference type="Proteomes" id="UP001062846"/>
    </source>
</evidence>
<dbReference type="EMBL" id="CM046392">
    <property type="protein sequence ID" value="KAI8555028.1"/>
    <property type="molecule type" value="Genomic_DNA"/>
</dbReference>
<name>A0ACC0NQZ5_RHOML</name>
<dbReference type="Proteomes" id="UP001062846">
    <property type="component" value="Chromosome 5"/>
</dbReference>
<accession>A0ACC0NQZ5</accession>
<organism evidence="1 2">
    <name type="scientific">Rhododendron molle</name>
    <name type="common">Chinese azalea</name>
    <name type="synonym">Azalea mollis</name>
    <dbReference type="NCBI Taxonomy" id="49168"/>
    <lineage>
        <taxon>Eukaryota</taxon>
        <taxon>Viridiplantae</taxon>
        <taxon>Streptophyta</taxon>
        <taxon>Embryophyta</taxon>
        <taxon>Tracheophyta</taxon>
        <taxon>Spermatophyta</taxon>
        <taxon>Magnoliopsida</taxon>
        <taxon>eudicotyledons</taxon>
        <taxon>Gunneridae</taxon>
        <taxon>Pentapetalae</taxon>
        <taxon>asterids</taxon>
        <taxon>Ericales</taxon>
        <taxon>Ericaceae</taxon>
        <taxon>Ericoideae</taxon>
        <taxon>Rhodoreae</taxon>
        <taxon>Rhododendron</taxon>
    </lineage>
</organism>
<protein>
    <submittedName>
        <fullName evidence="1">Uncharacterized protein</fullName>
    </submittedName>
</protein>